<feature type="signal peptide" evidence="1">
    <location>
        <begin position="1"/>
        <end position="22"/>
    </location>
</feature>
<evidence type="ECO:0000313" key="2">
    <source>
        <dbReference type="EMBL" id="SDN16182.1"/>
    </source>
</evidence>
<name>A0A1G9Z4A9_9PSED</name>
<dbReference type="Gene3D" id="2.30.140.50">
    <property type="entry name" value="Protein of unknown function DUF2790"/>
    <property type="match status" value="1"/>
</dbReference>
<gene>
    <name evidence="2" type="ORF">SAMN05216193_101349</name>
</gene>
<protein>
    <recommendedName>
        <fullName evidence="4">DUF2790 domain-containing protein</fullName>
    </recommendedName>
</protein>
<dbReference type="AlphaFoldDB" id="A0A1G9Z4A9"/>
<organism evidence="2 3">
    <name type="scientific">Pseudomonas jinjuensis</name>
    <dbReference type="NCBI Taxonomy" id="198616"/>
    <lineage>
        <taxon>Bacteria</taxon>
        <taxon>Pseudomonadati</taxon>
        <taxon>Pseudomonadota</taxon>
        <taxon>Gammaproteobacteria</taxon>
        <taxon>Pseudomonadales</taxon>
        <taxon>Pseudomonadaceae</taxon>
        <taxon>Pseudomonas</taxon>
    </lineage>
</organism>
<keyword evidence="3" id="KW-1185">Reference proteome</keyword>
<reference evidence="3" key="1">
    <citation type="submission" date="2016-10" db="EMBL/GenBank/DDBJ databases">
        <authorList>
            <person name="Varghese N."/>
            <person name="Submissions S."/>
        </authorList>
    </citation>
    <scope>NUCLEOTIDE SEQUENCE [LARGE SCALE GENOMIC DNA]</scope>
    <source>
        <strain evidence="3">JCM 21621</strain>
    </source>
</reference>
<accession>A0A1G9Z4A9</accession>
<dbReference type="EMBL" id="FNIJ01000001">
    <property type="protein sequence ID" value="SDN16182.1"/>
    <property type="molecule type" value="Genomic_DNA"/>
</dbReference>
<dbReference type="Proteomes" id="UP000242957">
    <property type="component" value="Unassembled WGS sequence"/>
</dbReference>
<evidence type="ECO:0008006" key="4">
    <source>
        <dbReference type="Google" id="ProtNLM"/>
    </source>
</evidence>
<feature type="chain" id="PRO_5017244481" description="DUF2790 domain-containing protein" evidence="1">
    <location>
        <begin position="23"/>
        <end position="81"/>
    </location>
</feature>
<dbReference type="Pfam" id="PF10976">
    <property type="entry name" value="DUF2790"/>
    <property type="match status" value="1"/>
</dbReference>
<evidence type="ECO:0000256" key="1">
    <source>
        <dbReference type="SAM" id="SignalP"/>
    </source>
</evidence>
<evidence type="ECO:0000313" key="3">
    <source>
        <dbReference type="Proteomes" id="UP000242957"/>
    </source>
</evidence>
<proteinExistence type="predicted"/>
<dbReference type="InterPro" id="IPR021245">
    <property type="entry name" value="DUF2790"/>
</dbReference>
<dbReference type="RefSeq" id="WP_084310305.1">
    <property type="nucleotide sequence ID" value="NZ_FNIJ01000001.1"/>
</dbReference>
<sequence>MKRTSLCLLAAPLMLYGMAAGAAETPVVYQYGMQLDIDHVISIEQPNDRCEVSPAQMTYVDSKGQVHVLEYLRQTEMCSDV</sequence>
<dbReference type="OrthoDB" id="7017737at2"/>
<keyword evidence="1" id="KW-0732">Signal</keyword>